<gene>
    <name evidence="8" type="ORF">KL771_07635</name>
</gene>
<dbReference type="GO" id="GO:1901605">
    <property type="term" value="P:alpha-amino acid metabolic process"/>
    <property type="evidence" value="ECO:0007669"/>
    <property type="project" value="TreeGrafter"/>
</dbReference>
<evidence type="ECO:0000259" key="7">
    <source>
        <dbReference type="Pfam" id="PF00155"/>
    </source>
</evidence>
<comment type="caution">
    <text evidence="8">The sequence shown here is derived from an EMBL/GenBank/DDBJ whole genome shotgun (WGS) entry which is preliminary data.</text>
</comment>
<dbReference type="Gene3D" id="3.40.640.10">
    <property type="entry name" value="Type I PLP-dependent aspartate aminotransferase-like (Major domain)"/>
    <property type="match status" value="1"/>
</dbReference>
<evidence type="ECO:0000256" key="1">
    <source>
        <dbReference type="ARBA" id="ARBA00001933"/>
    </source>
</evidence>
<dbReference type="AlphaFoldDB" id="A0A947D6X7"/>
<keyword evidence="6" id="KW-0663">Pyridoxal phosphate</keyword>
<dbReference type="SUPFAM" id="SSF53383">
    <property type="entry name" value="PLP-dependent transferases"/>
    <property type="match status" value="1"/>
</dbReference>
<evidence type="ECO:0000313" key="8">
    <source>
        <dbReference type="EMBL" id="MBT9289317.1"/>
    </source>
</evidence>
<comment type="cofactor">
    <cofactor evidence="1">
        <name>pyridoxal 5'-phosphate</name>
        <dbReference type="ChEBI" id="CHEBI:597326"/>
    </cofactor>
</comment>
<dbReference type="Pfam" id="PF00155">
    <property type="entry name" value="Aminotran_1_2"/>
    <property type="match status" value="1"/>
</dbReference>
<name>A0A947D6X7_9HYPH</name>
<dbReference type="InterPro" id="IPR015422">
    <property type="entry name" value="PyrdxlP-dep_Trfase_small"/>
</dbReference>
<evidence type="ECO:0000256" key="6">
    <source>
        <dbReference type="ARBA" id="ARBA00022898"/>
    </source>
</evidence>
<dbReference type="RefSeq" id="WP_261967949.1">
    <property type="nucleotide sequence ID" value="NZ_JAHHZF010000003.1"/>
</dbReference>
<dbReference type="Proteomes" id="UP000766595">
    <property type="component" value="Unassembled WGS sequence"/>
</dbReference>
<keyword evidence="4 8" id="KW-0032">Aminotransferase</keyword>
<dbReference type="Gene3D" id="3.90.1150.10">
    <property type="entry name" value="Aspartate Aminotransferase, domain 1"/>
    <property type="match status" value="1"/>
</dbReference>
<dbReference type="InterPro" id="IPR015421">
    <property type="entry name" value="PyrdxlP-dep_Trfase_major"/>
</dbReference>
<protein>
    <submittedName>
        <fullName evidence="8">PLP-dependent aminotransferase family protein</fullName>
    </submittedName>
</protein>
<feature type="domain" description="Aminotransferase class I/classII large" evidence="7">
    <location>
        <begin position="45"/>
        <end position="384"/>
    </location>
</feature>
<keyword evidence="5" id="KW-0808">Transferase</keyword>
<dbReference type="InterPro" id="IPR015424">
    <property type="entry name" value="PyrdxlP-dep_Trfase"/>
</dbReference>
<evidence type="ECO:0000256" key="4">
    <source>
        <dbReference type="ARBA" id="ARBA00022576"/>
    </source>
</evidence>
<evidence type="ECO:0000313" key="9">
    <source>
        <dbReference type="Proteomes" id="UP000766595"/>
    </source>
</evidence>
<organism evidence="8 9">
    <name type="scientific">Prosthecodimorpha staleyi</name>
    <dbReference type="NCBI Taxonomy" id="2840188"/>
    <lineage>
        <taxon>Bacteria</taxon>
        <taxon>Pseudomonadati</taxon>
        <taxon>Pseudomonadota</taxon>
        <taxon>Alphaproteobacteria</taxon>
        <taxon>Hyphomicrobiales</taxon>
        <taxon>Ancalomicrobiaceae</taxon>
        <taxon>Prosthecodimorpha</taxon>
    </lineage>
</organism>
<evidence type="ECO:0000256" key="2">
    <source>
        <dbReference type="ARBA" id="ARBA00007441"/>
    </source>
</evidence>
<reference evidence="8 9" key="1">
    <citation type="submission" date="2021-06" db="EMBL/GenBank/DDBJ databases">
        <authorList>
            <person name="Grouzdev D.S."/>
            <person name="Koziaeva V."/>
        </authorList>
    </citation>
    <scope>NUCLEOTIDE SEQUENCE [LARGE SCALE GENOMIC DNA]</scope>
    <source>
        <strain evidence="8 9">22</strain>
    </source>
</reference>
<dbReference type="InterPro" id="IPR004839">
    <property type="entry name" value="Aminotransferase_I/II_large"/>
</dbReference>
<comment type="subunit">
    <text evidence="3">Homodimer.</text>
</comment>
<keyword evidence="9" id="KW-1185">Reference proteome</keyword>
<evidence type="ECO:0000256" key="5">
    <source>
        <dbReference type="ARBA" id="ARBA00022679"/>
    </source>
</evidence>
<dbReference type="EMBL" id="JAHHZF010000003">
    <property type="protein sequence ID" value="MBT9289317.1"/>
    <property type="molecule type" value="Genomic_DNA"/>
</dbReference>
<dbReference type="PANTHER" id="PTHR42790:SF19">
    <property type="entry name" value="KYNURENINE_ALPHA-AMINOADIPATE AMINOTRANSFERASE, MITOCHONDRIAL"/>
    <property type="match status" value="1"/>
</dbReference>
<sequence length="406" mass="43915">MDWEKRFARRAERMRASEIRELLKLLDQPDIISFAGGIPDPALFPATAFADAYRDVLGAETAGTALQYSVSEGYQPLRAWIVERMAEIGVPCGVDNILITSGSQQGLDYLGKLFLSPDDTALVTWPTYLGALQAFNSYEPRYDRLNPDGGNMTPAAYRDAAAAAGGSVKFAYLTPDFANPTGETIDLAQREGLLDLAEALDIPVIEDTAYLPLRYDGAAPPSILALDIARSGGIEDSRTIFCGSFSKTLAPGLRLGWICAAEVLIRKLVLIKQASDLNTPTINQMVMHRVAEAVYATQVPRLVAAYRAKRDAMLAALERHMPAGVTWTRPEGGMFVWVTLPEGFDGAALLARAVETARVAFVPGRAFFADGSGANTIRLNFSMPPVDRIDDGIARLAGVIREGGRS</sequence>
<accession>A0A947D6X7</accession>
<comment type="similarity">
    <text evidence="2">Belongs to the class-I pyridoxal-phosphate-dependent aminotransferase family.</text>
</comment>
<dbReference type="InterPro" id="IPR050859">
    <property type="entry name" value="Class-I_PLP-dep_aminotransf"/>
</dbReference>
<proteinExistence type="inferred from homology"/>
<dbReference type="GO" id="GO:0008483">
    <property type="term" value="F:transaminase activity"/>
    <property type="evidence" value="ECO:0007669"/>
    <property type="project" value="UniProtKB-KW"/>
</dbReference>
<dbReference type="FunFam" id="3.40.640.10:FF:000053">
    <property type="entry name" value="Aminotransferase, class I"/>
    <property type="match status" value="1"/>
</dbReference>
<dbReference type="PANTHER" id="PTHR42790">
    <property type="entry name" value="AMINOTRANSFERASE"/>
    <property type="match status" value="1"/>
</dbReference>
<dbReference type="CDD" id="cd00609">
    <property type="entry name" value="AAT_like"/>
    <property type="match status" value="1"/>
</dbReference>
<dbReference type="GO" id="GO:0030170">
    <property type="term" value="F:pyridoxal phosphate binding"/>
    <property type="evidence" value="ECO:0007669"/>
    <property type="project" value="InterPro"/>
</dbReference>
<evidence type="ECO:0000256" key="3">
    <source>
        <dbReference type="ARBA" id="ARBA00011738"/>
    </source>
</evidence>